<dbReference type="AlphaFoldDB" id="A0A699Z3N8"/>
<feature type="region of interest" description="Disordered" evidence="1">
    <location>
        <begin position="1"/>
        <end position="36"/>
    </location>
</feature>
<gene>
    <name evidence="2" type="ORF">HaLaN_13813</name>
</gene>
<organism evidence="2 3">
    <name type="scientific">Haematococcus lacustris</name>
    <name type="common">Green alga</name>
    <name type="synonym">Haematococcus pluvialis</name>
    <dbReference type="NCBI Taxonomy" id="44745"/>
    <lineage>
        <taxon>Eukaryota</taxon>
        <taxon>Viridiplantae</taxon>
        <taxon>Chlorophyta</taxon>
        <taxon>core chlorophytes</taxon>
        <taxon>Chlorophyceae</taxon>
        <taxon>CS clade</taxon>
        <taxon>Chlamydomonadales</taxon>
        <taxon>Haematococcaceae</taxon>
        <taxon>Haematococcus</taxon>
    </lineage>
</organism>
<dbReference type="EMBL" id="BLLF01001115">
    <property type="protein sequence ID" value="GFH17227.1"/>
    <property type="molecule type" value="Genomic_DNA"/>
</dbReference>
<dbReference type="Proteomes" id="UP000485058">
    <property type="component" value="Unassembled WGS sequence"/>
</dbReference>
<protein>
    <submittedName>
        <fullName evidence="2">Uncharacterized protein</fullName>
    </submittedName>
</protein>
<comment type="caution">
    <text evidence="2">The sequence shown here is derived from an EMBL/GenBank/DDBJ whole genome shotgun (WGS) entry which is preliminary data.</text>
</comment>
<name>A0A699Z3N8_HAELA</name>
<evidence type="ECO:0000256" key="1">
    <source>
        <dbReference type="SAM" id="MobiDB-lite"/>
    </source>
</evidence>
<reference evidence="2 3" key="1">
    <citation type="submission" date="2020-02" db="EMBL/GenBank/DDBJ databases">
        <title>Draft genome sequence of Haematococcus lacustris strain NIES-144.</title>
        <authorList>
            <person name="Morimoto D."/>
            <person name="Nakagawa S."/>
            <person name="Yoshida T."/>
            <person name="Sawayama S."/>
        </authorList>
    </citation>
    <scope>NUCLEOTIDE SEQUENCE [LARGE SCALE GENOMIC DNA]</scope>
    <source>
        <strain evidence="2 3">NIES-144</strain>
    </source>
</reference>
<evidence type="ECO:0000313" key="3">
    <source>
        <dbReference type="Proteomes" id="UP000485058"/>
    </source>
</evidence>
<feature type="region of interest" description="Disordered" evidence="1">
    <location>
        <begin position="71"/>
        <end position="90"/>
    </location>
</feature>
<evidence type="ECO:0000313" key="2">
    <source>
        <dbReference type="EMBL" id="GFH17227.1"/>
    </source>
</evidence>
<proteinExistence type="predicted"/>
<sequence length="301" mass="32684">MSRYERSGAMLPRKRPSAAEQEPLPTESPRKQGSSSWSWCGPLLLCSPVSSALLTSLLFMPAQVLAPLQANNARSEGRNGRPNDDSADRAWPQVINVPSGAVLRGCKKPRRKLMAHFQLRAEVHSQLRFIASLFVLRIFLTCLVGYSTHGFRSAPTPPAVQPPQTPDVATLPPLPLRVPAHSPCPAFDNPNNQELLAKLQQLGSANLTGDHNTVSHHSMQLALAMQQHYCNPGKALCQALCQGSQGPVELERGGGATVHQDGVWRRLTSTAAYWAWRRGTPCRTSCHCPAACAMRCMCAGG</sequence>
<keyword evidence="3" id="KW-1185">Reference proteome</keyword>
<feature type="compositionally biased region" description="Basic and acidic residues" evidence="1">
    <location>
        <begin position="75"/>
        <end position="88"/>
    </location>
</feature>
<accession>A0A699Z3N8</accession>